<evidence type="ECO:0000256" key="2">
    <source>
        <dbReference type="ARBA" id="ARBA00022723"/>
    </source>
</evidence>
<comment type="subcellular location">
    <subcellularLocation>
        <location evidence="1">Nucleus</location>
    </subcellularLocation>
</comment>
<keyword evidence="2" id="KW-0479">Metal-binding</keyword>
<proteinExistence type="predicted"/>
<dbReference type="GO" id="GO:0008270">
    <property type="term" value="F:zinc ion binding"/>
    <property type="evidence" value="ECO:0007669"/>
    <property type="project" value="UniProtKB-KW"/>
</dbReference>
<keyword evidence="4" id="KW-0862">Zinc</keyword>
<keyword evidence="7" id="KW-1185">Reference proteome</keyword>
<dbReference type="SUPFAM" id="SSF140996">
    <property type="entry name" value="Hermes dimerisation domain"/>
    <property type="match status" value="1"/>
</dbReference>
<dbReference type="PANTHER" id="PTHR46481">
    <property type="entry name" value="ZINC FINGER BED DOMAIN-CONTAINING PROTEIN 4"/>
    <property type="match status" value="1"/>
</dbReference>
<evidence type="ECO:0000313" key="6">
    <source>
        <dbReference type="EMBL" id="KOX77769.1"/>
    </source>
</evidence>
<dbReference type="OrthoDB" id="1271298at2759"/>
<evidence type="ECO:0000256" key="1">
    <source>
        <dbReference type="ARBA" id="ARBA00004123"/>
    </source>
</evidence>
<dbReference type="InterPro" id="IPR052035">
    <property type="entry name" value="ZnF_BED_domain_contain"/>
</dbReference>
<dbReference type="Proteomes" id="UP000053105">
    <property type="component" value="Unassembled WGS sequence"/>
</dbReference>
<dbReference type="GO" id="GO:0005634">
    <property type="term" value="C:nucleus"/>
    <property type="evidence" value="ECO:0007669"/>
    <property type="project" value="UniProtKB-SubCell"/>
</dbReference>
<sequence length="95" mass="10969">MEQPLHSNNRNIQYLSKNSRRAKKLTAAIARMIILDLQPYSKVDNIGLQSLLKIAEPRYEIPSHATFSRSIILYMNNALRKDIQSKVNTDIKEDN</sequence>
<dbReference type="PANTHER" id="PTHR46481:SF10">
    <property type="entry name" value="ZINC FINGER BED DOMAIN-CONTAINING PROTEIN 39"/>
    <property type="match status" value="1"/>
</dbReference>
<dbReference type="AlphaFoldDB" id="A0A0M9A827"/>
<dbReference type="STRING" id="166423.A0A0M9A827"/>
<accession>A0A0M9A827</accession>
<keyword evidence="3" id="KW-0863">Zinc-finger</keyword>
<name>A0A0M9A827_9HYME</name>
<protein>
    <submittedName>
        <fullName evidence="6">Zinc finger BED domain-containing protein 4</fullName>
    </submittedName>
</protein>
<evidence type="ECO:0000256" key="5">
    <source>
        <dbReference type="ARBA" id="ARBA00023242"/>
    </source>
</evidence>
<evidence type="ECO:0000256" key="3">
    <source>
        <dbReference type="ARBA" id="ARBA00022771"/>
    </source>
</evidence>
<gene>
    <name evidence="6" type="ORF">WN51_10559</name>
</gene>
<reference evidence="6 7" key="1">
    <citation type="submission" date="2015-07" db="EMBL/GenBank/DDBJ databases">
        <title>The genome of Melipona quadrifasciata.</title>
        <authorList>
            <person name="Pan H."/>
            <person name="Kapheim K."/>
        </authorList>
    </citation>
    <scope>NUCLEOTIDE SEQUENCE [LARGE SCALE GENOMIC DNA]</scope>
    <source>
        <strain evidence="6">0111107301</strain>
        <tissue evidence="6">Whole body</tissue>
    </source>
</reference>
<keyword evidence="5" id="KW-0539">Nucleus</keyword>
<dbReference type="EMBL" id="KQ435728">
    <property type="protein sequence ID" value="KOX77769.1"/>
    <property type="molecule type" value="Genomic_DNA"/>
</dbReference>
<evidence type="ECO:0000256" key="4">
    <source>
        <dbReference type="ARBA" id="ARBA00022833"/>
    </source>
</evidence>
<organism evidence="6 7">
    <name type="scientific">Melipona quadrifasciata</name>
    <dbReference type="NCBI Taxonomy" id="166423"/>
    <lineage>
        <taxon>Eukaryota</taxon>
        <taxon>Metazoa</taxon>
        <taxon>Ecdysozoa</taxon>
        <taxon>Arthropoda</taxon>
        <taxon>Hexapoda</taxon>
        <taxon>Insecta</taxon>
        <taxon>Pterygota</taxon>
        <taxon>Neoptera</taxon>
        <taxon>Endopterygota</taxon>
        <taxon>Hymenoptera</taxon>
        <taxon>Apocrita</taxon>
        <taxon>Aculeata</taxon>
        <taxon>Apoidea</taxon>
        <taxon>Anthophila</taxon>
        <taxon>Apidae</taxon>
        <taxon>Melipona</taxon>
    </lineage>
</organism>
<evidence type="ECO:0000313" key="7">
    <source>
        <dbReference type="Proteomes" id="UP000053105"/>
    </source>
</evidence>